<dbReference type="Proteomes" id="UP001221898">
    <property type="component" value="Unassembled WGS sequence"/>
</dbReference>
<evidence type="ECO:0000313" key="1">
    <source>
        <dbReference type="EMBL" id="KAJ8417318.1"/>
    </source>
</evidence>
<sequence length="79" mass="8444">MLYQHAPGFCCASGFPFSSQTVARHFGPAVKETSAGEAPSPLQGCRAPCGHAWEAASSRKRAGPEDLQQPCHQHCRHGI</sequence>
<comment type="caution">
    <text evidence="1">The sequence shown here is derived from an EMBL/GenBank/DDBJ whole genome shotgun (WGS) entry which is preliminary data.</text>
</comment>
<accession>A0AAD7TBK9</accession>
<dbReference type="EMBL" id="JAINUG010000004">
    <property type="protein sequence ID" value="KAJ8417318.1"/>
    <property type="molecule type" value="Genomic_DNA"/>
</dbReference>
<name>A0AAD7TBK9_9TELE</name>
<proteinExistence type="predicted"/>
<keyword evidence="2" id="KW-1185">Reference proteome</keyword>
<gene>
    <name evidence="1" type="ORF">AAFF_G00285450</name>
</gene>
<organism evidence="1 2">
    <name type="scientific">Aldrovandia affinis</name>
    <dbReference type="NCBI Taxonomy" id="143900"/>
    <lineage>
        <taxon>Eukaryota</taxon>
        <taxon>Metazoa</taxon>
        <taxon>Chordata</taxon>
        <taxon>Craniata</taxon>
        <taxon>Vertebrata</taxon>
        <taxon>Euteleostomi</taxon>
        <taxon>Actinopterygii</taxon>
        <taxon>Neopterygii</taxon>
        <taxon>Teleostei</taxon>
        <taxon>Notacanthiformes</taxon>
        <taxon>Halosauridae</taxon>
        <taxon>Aldrovandia</taxon>
    </lineage>
</organism>
<protein>
    <submittedName>
        <fullName evidence="1">Uncharacterized protein</fullName>
    </submittedName>
</protein>
<evidence type="ECO:0000313" key="2">
    <source>
        <dbReference type="Proteomes" id="UP001221898"/>
    </source>
</evidence>
<reference evidence="1" key="1">
    <citation type="journal article" date="2023" name="Science">
        <title>Genome structures resolve the early diversification of teleost fishes.</title>
        <authorList>
            <person name="Parey E."/>
            <person name="Louis A."/>
            <person name="Montfort J."/>
            <person name="Bouchez O."/>
            <person name="Roques C."/>
            <person name="Iampietro C."/>
            <person name="Lluch J."/>
            <person name="Castinel A."/>
            <person name="Donnadieu C."/>
            <person name="Desvignes T."/>
            <person name="Floi Bucao C."/>
            <person name="Jouanno E."/>
            <person name="Wen M."/>
            <person name="Mejri S."/>
            <person name="Dirks R."/>
            <person name="Jansen H."/>
            <person name="Henkel C."/>
            <person name="Chen W.J."/>
            <person name="Zahm M."/>
            <person name="Cabau C."/>
            <person name="Klopp C."/>
            <person name="Thompson A.W."/>
            <person name="Robinson-Rechavi M."/>
            <person name="Braasch I."/>
            <person name="Lecointre G."/>
            <person name="Bobe J."/>
            <person name="Postlethwait J.H."/>
            <person name="Berthelot C."/>
            <person name="Roest Crollius H."/>
            <person name="Guiguen Y."/>
        </authorList>
    </citation>
    <scope>NUCLEOTIDE SEQUENCE</scope>
    <source>
        <strain evidence="1">NC1722</strain>
    </source>
</reference>
<dbReference type="AlphaFoldDB" id="A0AAD7TBK9"/>